<dbReference type="KEGG" id="beq:BEWA_008430"/>
<dbReference type="GO" id="GO:0005829">
    <property type="term" value="C:cytosol"/>
    <property type="evidence" value="ECO:0007669"/>
    <property type="project" value="TreeGrafter"/>
</dbReference>
<evidence type="ECO:0000256" key="2">
    <source>
        <dbReference type="ARBA" id="ARBA00011738"/>
    </source>
</evidence>
<dbReference type="SUPFAM" id="SSF51351">
    <property type="entry name" value="Triosephosphate isomerase (TIM)"/>
    <property type="match status" value="1"/>
</dbReference>
<dbReference type="OrthoDB" id="6715177at2759"/>
<dbReference type="Pfam" id="PF00121">
    <property type="entry name" value="TIM"/>
    <property type="match status" value="1"/>
</dbReference>
<proteinExistence type="inferred from homology"/>
<dbReference type="EC" id="5.3.1.1" evidence="4"/>
<reference evidence="5 6" key="1">
    <citation type="journal article" date="2012" name="BMC Genomics">
        <title>Comparative genomic analysis and phylogenetic position of Theileria equi.</title>
        <authorList>
            <person name="Kappmeyer L.S."/>
            <person name="Thiagarajan M."/>
            <person name="Herndon D.R."/>
            <person name="Ramsay J.D."/>
            <person name="Caler E."/>
            <person name="Djikeng A."/>
            <person name="Gillespie J.J."/>
            <person name="Lau A.O."/>
            <person name="Roalson E.H."/>
            <person name="Silva J.C."/>
            <person name="Silva M.G."/>
            <person name="Suarez C.E."/>
            <person name="Ueti M.W."/>
            <person name="Nene V.M."/>
            <person name="Mealey R.H."/>
            <person name="Knowles D.P."/>
            <person name="Brayton K.A."/>
        </authorList>
    </citation>
    <scope>NUCLEOTIDE SEQUENCE [LARGE SCALE GENOMIC DNA]</scope>
    <source>
        <strain evidence="5 6">WA</strain>
    </source>
</reference>
<keyword evidence="3 4" id="KW-0413">Isomerase</keyword>
<dbReference type="UniPathway" id="UPA00109">
    <property type="reaction ID" value="UER00189"/>
</dbReference>
<dbReference type="RefSeq" id="XP_004831099.1">
    <property type="nucleotide sequence ID" value="XM_004831042.1"/>
</dbReference>
<dbReference type="GO" id="GO:0006096">
    <property type="term" value="P:glycolytic process"/>
    <property type="evidence" value="ECO:0007669"/>
    <property type="project" value="UniProtKB-UniPathway"/>
</dbReference>
<dbReference type="InterPro" id="IPR000652">
    <property type="entry name" value="Triosephosphate_isomerase"/>
</dbReference>
<keyword evidence="6" id="KW-1185">Reference proteome</keyword>
<accession>L0B1T3</accession>
<dbReference type="PROSITE" id="PS51440">
    <property type="entry name" value="TIM_2"/>
    <property type="match status" value="1"/>
</dbReference>
<comment type="subunit">
    <text evidence="2">Homodimer.</text>
</comment>
<evidence type="ECO:0000256" key="4">
    <source>
        <dbReference type="RuleBase" id="RU363013"/>
    </source>
</evidence>
<dbReference type="VEuPathDB" id="PiroplasmaDB:BEWA_008430"/>
<evidence type="ECO:0000256" key="1">
    <source>
        <dbReference type="ARBA" id="ARBA00007422"/>
    </source>
</evidence>
<dbReference type="CDD" id="cd00311">
    <property type="entry name" value="TIM"/>
    <property type="match status" value="1"/>
</dbReference>
<comment type="pathway">
    <text evidence="4">Carbohydrate biosynthesis; gluconeogenesis.</text>
</comment>
<dbReference type="STRING" id="1537102.L0B1T3"/>
<dbReference type="GO" id="GO:0046166">
    <property type="term" value="P:glyceraldehyde-3-phosphate biosynthetic process"/>
    <property type="evidence" value="ECO:0007669"/>
    <property type="project" value="TreeGrafter"/>
</dbReference>
<dbReference type="PANTHER" id="PTHR21139">
    <property type="entry name" value="TRIOSEPHOSPHATE ISOMERASE"/>
    <property type="match status" value="1"/>
</dbReference>
<dbReference type="GO" id="GO:0019563">
    <property type="term" value="P:glycerol catabolic process"/>
    <property type="evidence" value="ECO:0007669"/>
    <property type="project" value="TreeGrafter"/>
</dbReference>
<dbReference type="EMBL" id="CP001670">
    <property type="protein sequence ID" value="AFZ81433.1"/>
    <property type="molecule type" value="Genomic_DNA"/>
</dbReference>
<dbReference type="Proteomes" id="UP000031512">
    <property type="component" value="Chromosome 3"/>
</dbReference>
<dbReference type="GO" id="GO:0004807">
    <property type="term" value="F:triose-phosphate isomerase activity"/>
    <property type="evidence" value="ECO:0007669"/>
    <property type="project" value="UniProtKB-EC"/>
</dbReference>
<sequence length="187" mass="20316">MKSIWIGGNWKCNGTKESIKKLTETLNGLEFDTSKIEVVVFPPNIYTSHASSLLDSKYAIGVQNVSQAKDGAFTGELSVNMLQDCGVVSALVGHSERRTLFGDSDKVVADKVKVLQDTPIQAVVCIGESLAEREADKVFEVITRQVDGFIGNVKDWSKIVIAYEPVWAIGTGKVATTEQVVEAHKVS</sequence>
<evidence type="ECO:0000313" key="6">
    <source>
        <dbReference type="Proteomes" id="UP000031512"/>
    </source>
</evidence>
<evidence type="ECO:0000256" key="3">
    <source>
        <dbReference type="ARBA" id="ARBA00023235"/>
    </source>
</evidence>
<dbReference type="eggNOG" id="KOG1643">
    <property type="taxonomic scope" value="Eukaryota"/>
</dbReference>
<dbReference type="InterPro" id="IPR020861">
    <property type="entry name" value="Triosephosphate_isomerase_AS"/>
</dbReference>
<dbReference type="InterPro" id="IPR035990">
    <property type="entry name" value="TIM_sf"/>
</dbReference>
<dbReference type="InterPro" id="IPR013785">
    <property type="entry name" value="Aldolase_TIM"/>
</dbReference>
<name>L0B1T3_THEEQ</name>
<comment type="pathway">
    <text evidence="4">Carbohydrate degradation; glycolysis; D-glyceraldehyde 3-phosphate from glycerone phosphate: step 1/1.</text>
</comment>
<comment type="similarity">
    <text evidence="1 4">Belongs to the triosephosphate isomerase family.</text>
</comment>
<protein>
    <recommendedName>
        <fullName evidence="4">Triosephosphate isomerase</fullName>
        <ecNumber evidence="4">5.3.1.1</ecNumber>
    </recommendedName>
</protein>
<dbReference type="GeneID" id="15805435"/>
<evidence type="ECO:0000313" key="5">
    <source>
        <dbReference type="EMBL" id="AFZ81433.1"/>
    </source>
</evidence>
<comment type="catalytic activity">
    <reaction evidence="4">
        <text>D-glyceraldehyde 3-phosphate = dihydroxyacetone phosphate</text>
        <dbReference type="Rhea" id="RHEA:18585"/>
        <dbReference type="ChEBI" id="CHEBI:57642"/>
        <dbReference type="ChEBI" id="CHEBI:59776"/>
        <dbReference type="EC" id="5.3.1.1"/>
    </reaction>
</comment>
<dbReference type="PROSITE" id="PS00171">
    <property type="entry name" value="TIM_1"/>
    <property type="match status" value="1"/>
</dbReference>
<gene>
    <name evidence="5" type="ORF">BEWA_008430</name>
</gene>
<dbReference type="AlphaFoldDB" id="L0B1T3"/>
<dbReference type="NCBIfam" id="TIGR00419">
    <property type="entry name" value="tim"/>
    <property type="match status" value="1"/>
</dbReference>
<organism evidence="5 6">
    <name type="scientific">Theileria equi strain WA</name>
    <dbReference type="NCBI Taxonomy" id="1537102"/>
    <lineage>
        <taxon>Eukaryota</taxon>
        <taxon>Sar</taxon>
        <taxon>Alveolata</taxon>
        <taxon>Apicomplexa</taxon>
        <taxon>Aconoidasida</taxon>
        <taxon>Piroplasmida</taxon>
        <taxon>Theileriidae</taxon>
        <taxon>Theileria</taxon>
    </lineage>
</organism>
<dbReference type="UniPathway" id="UPA00138"/>
<dbReference type="PANTHER" id="PTHR21139:SF2">
    <property type="entry name" value="TRIOSEPHOSPHATE ISOMERASE"/>
    <property type="match status" value="1"/>
</dbReference>
<dbReference type="GO" id="GO:0006094">
    <property type="term" value="P:gluconeogenesis"/>
    <property type="evidence" value="ECO:0007669"/>
    <property type="project" value="UniProtKB-UniPathway"/>
</dbReference>
<dbReference type="Gene3D" id="3.20.20.70">
    <property type="entry name" value="Aldolase class I"/>
    <property type="match status" value="1"/>
</dbReference>
<keyword evidence="4" id="KW-0324">Glycolysis</keyword>
<keyword evidence="4" id="KW-0312">Gluconeogenesis</keyword>